<evidence type="ECO:0000256" key="3">
    <source>
        <dbReference type="ARBA" id="ARBA00022448"/>
    </source>
</evidence>
<comment type="similarity">
    <text evidence="2 14 16">Belongs to the TonB-dependent receptor family.</text>
</comment>
<evidence type="ECO:0000259" key="18">
    <source>
        <dbReference type="SMART" id="SM00965"/>
    </source>
</evidence>
<dbReference type="GO" id="GO:0015344">
    <property type="term" value="F:siderophore uptake transmembrane transporter activity"/>
    <property type="evidence" value="ECO:0007669"/>
    <property type="project" value="TreeGrafter"/>
</dbReference>
<keyword evidence="3 14" id="KW-0813">Transport</keyword>
<evidence type="ECO:0000256" key="4">
    <source>
        <dbReference type="ARBA" id="ARBA00022452"/>
    </source>
</evidence>
<evidence type="ECO:0000256" key="16">
    <source>
        <dbReference type="RuleBase" id="RU003357"/>
    </source>
</evidence>
<dbReference type="PROSITE" id="PS01156">
    <property type="entry name" value="TONB_DEPENDENT_REC_2"/>
    <property type="match status" value="1"/>
</dbReference>
<keyword evidence="12 19" id="KW-0675">Receptor</keyword>
<dbReference type="AlphaFoldDB" id="A0A4S4B5C8"/>
<comment type="subcellular location">
    <subcellularLocation>
        <location evidence="1 14">Cell outer membrane</location>
        <topology evidence="1 14">Multi-pass membrane protein</topology>
    </subcellularLocation>
</comment>
<feature type="domain" description="Secretin/TonB short N-terminal" evidence="18">
    <location>
        <begin position="65"/>
        <end position="116"/>
    </location>
</feature>
<dbReference type="CDD" id="cd01347">
    <property type="entry name" value="ligand_gated_channel"/>
    <property type="match status" value="1"/>
</dbReference>
<evidence type="ECO:0000256" key="1">
    <source>
        <dbReference type="ARBA" id="ARBA00004571"/>
    </source>
</evidence>
<evidence type="ECO:0000256" key="15">
    <source>
        <dbReference type="PROSITE-ProRule" id="PRU10144"/>
    </source>
</evidence>
<name>A0A4S4B5C8_9RHOO</name>
<dbReference type="SMART" id="SM00965">
    <property type="entry name" value="STN"/>
    <property type="match status" value="1"/>
</dbReference>
<dbReference type="NCBIfam" id="TIGR01783">
    <property type="entry name" value="TonB-siderophor"/>
    <property type="match status" value="1"/>
</dbReference>
<dbReference type="EMBL" id="SSOC01000002">
    <property type="protein sequence ID" value="THF66177.1"/>
    <property type="molecule type" value="Genomic_DNA"/>
</dbReference>
<sequence>MYAHPRKPAPTPLQRALGTALLSLALSGAALAQGTPPAQPALQSYEIPPGPLGRSLATFATRAGVALSFDPAITDGLQSPGLQGTHATGDALAHLLAGSGLEAVLRADGSYALRHRSAGETALAPVTVTATAGRSGTTEGSGSYTTRATAAATGLDLSPRETPQSVSVVTRQRIDDQGLQDLGNILLNTTGVSAQQLDSERTVFAARGFGISDLQYDGISTYYKSNYAIGESELDSILYDRIEVVRGATGLLAGSGEPSASVNLVRKHADSKTFKGEATLSLGSWNNRRGTLDVSTPLTQDGRIRGRIVAAYEDKEAFFDRYERQRSTIYGVVDADLTPATTLSVGASYQHNDAQGLTYGGVPSWYTDGTPARFSRSFSVAPKWNREKSKVRNAFANLDHQFDNGWKAQLRLMHSKSTVDNQRLFVWGFPDPDTDLIADEPSIGRFPGYRKQNSVDARLSGPFTLAGREHEAIVGMAHVDHRYAFDWVGSSTAWSSPLDIHDFGSVAEPRWDYSTRELSERNHTRQTAAYGALRLSLADPLKLIVGGRYTRYDRAGAGWASSGEYDYSANEFVPYAGLVYDLNATYSVYASYTSIFNYQDFRDRNGAWLDPVTGKAYETGIKGAFLDGRLNASLALFRIEQDNLAQEDAGHLIPGTDGTAYYGTQGAVSEGFEAELSGELKPGWQVALGISHFSAKDASDNDVNTSHPRTLLRLFTTYRLPGEWHKLTLGGGANWQSRVYYDNVGPNGERQQQNAYALASLMASYDFSPAMSLQMNVNNVFDKKYQRAVNWYGQVIWGTPREFVATLRYKF</sequence>
<evidence type="ECO:0000256" key="17">
    <source>
        <dbReference type="SAM" id="SignalP"/>
    </source>
</evidence>
<dbReference type="PANTHER" id="PTHR32552:SF74">
    <property type="entry name" value="HYDROXAMATE SIDEROPHORE RECEPTOR FHUE"/>
    <property type="match status" value="1"/>
</dbReference>
<keyword evidence="10 16" id="KW-0798">TonB box</keyword>
<evidence type="ECO:0000256" key="11">
    <source>
        <dbReference type="ARBA" id="ARBA00023136"/>
    </source>
</evidence>
<dbReference type="InterPro" id="IPR000531">
    <property type="entry name" value="Beta-barrel_TonB"/>
</dbReference>
<evidence type="ECO:0000256" key="13">
    <source>
        <dbReference type="ARBA" id="ARBA00023237"/>
    </source>
</evidence>
<dbReference type="Gene3D" id="2.170.130.10">
    <property type="entry name" value="TonB-dependent receptor, plug domain"/>
    <property type="match status" value="1"/>
</dbReference>
<gene>
    <name evidence="19" type="primary">fhuE</name>
    <name evidence="19" type="ORF">E6C76_04780</name>
</gene>
<keyword evidence="7 17" id="KW-0732">Signal</keyword>
<dbReference type="PROSITE" id="PS52016">
    <property type="entry name" value="TONB_DEPENDENT_REC_3"/>
    <property type="match status" value="1"/>
</dbReference>
<evidence type="ECO:0000256" key="9">
    <source>
        <dbReference type="ARBA" id="ARBA00023065"/>
    </source>
</evidence>
<dbReference type="InterPro" id="IPR036942">
    <property type="entry name" value="Beta-barrel_TonB_sf"/>
</dbReference>
<dbReference type="GO" id="GO:0015891">
    <property type="term" value="P:siderophore transport"/>
    <property type="evidence" value="ECO:0007669"/>
    <property type="project" value="InterPro"/>
</dbReference>
<keyword evidence="6 14" id="KW-0812">Transmembrane</keyword>
<evidence type="ECO:0000256" key="10">
    <source>
        <dbReference type="ARBA" id="ARBA00023077"/>
    </source>
</evidence>
<feature type="signal peptide" evidence="17">
    <location>
        <begin position="1"/>
        <end position="32"/>
    </location>
</feature>
<dbReference type="GO" id="GO:0009279">
    <property type="term" value="C:cell outer membrane"/>
    <property type="evidence" value="ECO:0007669"/>
    <property type="project" value="UniProtKB-SubCell"/>
</dbReference>
<evidence type="ECO:0000313" key="19">
    <source>
        <dbReference type="EMBL" id="THF66177.1"/>
    </source>
</evidence>
<dbReference type="SUPFAM" id="SSF56935">
    <property type="entry name" value="Porins"/>
    <property type="match status" value="1"/>
</dbReference>
<evidence type="ECO:0000313" key="20">
    <source>
        <dbReference type="Proteomes" id="UP000308430"/>
    </source>
</evidence>
<dbReference type="InterPro" id="IPR011662">
    <property type="entry name" value="Secretin/TonB_short_N"/>
</dbReference>
<evidence type="ECO:0000256" key="2">
    <source>
        <dbReference type="ARBA" id="ARBA00009810"/>
    </source>
</evidence>
<dbReference type="Proteomes" id="UP000308430">
    <property type="component" value="Unassembled WGS sequence"/>
</dbReference>
<keyword evidence="9" id="KW-0406">Ion transport</keyword>
<evidence type="ECO:0000256" key="7">
    <source>
        <dbReference type="ARBA" id="ARBA00022729"/>
    </source>
</evidence>
<feature type="chain" id="PRO_5020726928" evidence="17">
    <location>
        <begin position="33"/>
        <end position="811"/>
    </location>
</feature>
<protein>
    <submittedName>
        <fullName evidence="19">Ferric-rhodotorulic acid/ferric-coprogen receptor FhuE</fullName>
    </submittedName>
</protein>
<dbReference type="Gene3D" id="3.55.50.30">
    <property type="match status" value="1"/>
</dbReference>
<evidence type="ECO:0000256" key="12">
    <source>
        <dbReference type="ARBA" id="ARBA00023170"/>
    </source>
</evidence>
<dbReference type="InterPro" id="IPR037066">
    <property type="entry name" value="Plug_dom_sf"/>
</dbReference>
<evidence type="ECO:0000256" key="8">
    <source>
        <dbReference type="ARBA" id="ARBA00023004"/>
    </source>
</evidence>
<dbReference type="Gene3D" id="2.40.170.20">
    <property type="entry name" value="TonB-dependent receptor, beta-barrel domain"/>
    <property type="match status" value="1"/>
</dbReference>
<keyword evidence="4 14" id="KW-1134">Transmembrane beta strand</keyword>
<evidence type="ECO:0000256" key="6">
    <source>
        <dbReference type="ARBA" id="ARBA00022692"/>
    </source>
</evidence>
<comment type="caution">
    <text evidence="19">The sequence shown here is derived from an EMBL/GenBank/DDBJ whole genome shotgun (WGS) entry which is preliminary data.</text>
</comment>
<dbReference type="InterPro" id="IPR012910">
    <property type="entry name" value="Plug_dom"/>
</dbReference>
<evidence type="ECO:0000256" key="5">
    <source>
        <dbReference type="ARBA" id="ARBA00022496"/>
    </source>
</evidence>
<dbReference type="Pfam" id="PF07715">
    <property type="entry name" value="Plug"/>
    <property type="match status" value="1"/>
</dbReference>
<dbReference type="OrthoDB" id="174652at2"/>
<dbReference type="InterPro" id="IPR010105">
    <property type="entry name" value="TonB_sidphr_rcpt"/>
</dbReference>
<dbReference type="PANTHER" id="PTHR32552">
    <property type="entry name" value="FERRICHROME IRON RECEPTOR-RELATED"/>
    <property type="match status" value="1"/>
</dbReference>
<dbReference type="NCBIfam" id="NF007447">
    <property type="entry name" value="PRK10003.1"/>
    <property type="match status" value="1"/>
</dbReference>
<dbReference type="Pfam" id="PF00593">
    <property type="entry name" value="TonB_dep_Rec_b-barrel"/>
    <property type="match status" value="1"/>
</dbReference>
<keyword evidence="13 14" id="KW-0998">Cell outer membrane</keyword>
<reference evidence="19 20" key="1">
    <citation type="submission" date="2019-04" db="EMBL/GenBank/DDBJ databases">
        <title>Azoarcus nasutitermitis sp. nov. isolated from termite nest.</title>
        <authorList>
            <person name="Lin S.-Y."/>
            <person name="Hameed A."/>
            <person name="Hsu Y.-H."/>
            <person name="Young C.-C."/>
        </authorList>
    </citation>
    <scope>NUCLEOTIDE SEQUENCE [LARGE SCALE GENOMIC DNA]</scope>
    <source>
        <strain evidence="19 20">CC-YHH838</strain>
    </source>
</reference>
<dbReference type="RefSeq" id="WP_136347126.1">
    <property type="nucleotide sequence ID" value="NZ_SSOC01000002.1"/>
</dbReference>
<dbReference type="InterPro" id="IPR039426">
    <property type="entry name" value="TonB-dep_rcpt-like"/>
</dbReference>
<dbReference type="FunFam" id="2.170.130.10:FF:000010">
    <property type="entry name" value="Ferripyoverdine receptor"/>
    <property type="match status" value="1"/>
</dbReference>
<keyword evidence="11 14" id="KW-0472">Membrane</keyword>
<proteinExistence type="inferred from homology"/>
<keyword evidence="8" id="KW-0408">Iron</keyword>
<dbReference type="GO" id="GO:0038023">
    <property type="term" value="F:signaling receptor activity"/>
    <property type="evidence" value="ECO:0007669"/>
    <property type="project" value="InterPro"/>
</dbReference>
<accession>A0A4S4B5C8</accession>
<keyword evidence="5" id="KW-0410">Iron transport</keyword>
<dbReference type="InterPro" id="IPR010917">
    <property type="entry name" value="TonB_rcpt_CS"/>
</dbReference>
<keyword evidence="20" id="KW-1185">Reference proteome</keyword>
<organism evidence="19 20">
    <name type="scientific">Pseudothauera nasutitermitis</name>
    <dbReference type="NCBI Taxonomy" id="2565930"/>
    <lineage>
        <taxon>Bacteria</taxon>
        <taxon>Pseudomonadati</taxon>
        <taxon>Pseudomonadota</taxon>
        <taxon>Betaproteobacteria</taxon>
        <taxon>Rhodocyclales</taxon>
        <taxon>Zoogloeaceae</taxon>
        <taxon>Pseudothauera</taxon>
    </lineage>
</organism>
<evidence type="ECO:0000256" key="14">
    <source>
        <dbReference type="PROSITE-ProRule" id="PRU01360"/>
    </source>
</evidence>
<feature type="short sequence motif" description="TonB C-terminal box" evidence="15">
    <location>
        <begin position="794"/>
        <end position="811"/>
    </location>
</feature>